<name>A0A418PLT3_9BACT</name>
<feature type="transmembrane region" description="Helical" evidence="8">
    <location>
        <begin position="6"/>
        <end position="29"/>
    </location>
</feature>
<evidence type="ECO:0000256" key="2">
    <source>
        <dbReference type="ARBA" id="ARBA00022475"/>
    </source>
</evidence>
<dbReference type="RefSeq" id="WP_119479544.1">
    <property type="nucleotide sequence ID" value="NZ_QXML01000015.1"/>
</dbReference>
<feature type="transmembrane region" description="Helical" evidence="8">
    <location>
        <begin position="116"/>
        <end position="135"/>
    </location>
</feature>
<evidence type="ECO:0000256" key="3">
    <source>
        <dbReference type="ARBA" id="ARBA00022679"/>
    </source>
</evidence>
<dbReference type="PANTHER" id="PTHR22926">
    <property type="entry name" value="PHOSPHO-N-ACETYLMURAMOYL-PENTAPEPTIDE-TRANSFERASE"/>
    <property type="match status" value="1"/>
</dbReference>
<comment type="cofactor">
    <cofactor evidence="7">
        <name>Mg(2+)</name>
        <dbReference type="ChEBI" id="CHEBI:18420"/>
    </cofactor>
</comment>
<feature type="transmembrane region" description="Helical" evidence="8">
    <location>
        <begin position="291"/>
        <end position="309"/>
    </location>
</feature>
<dbReference type="PANTHER" id="PTHR22926:SF3">
    <property type="entry name" value="UNDECAPRENYL-PHOSPHATE ALPHA-N-ACETYLGLUCOSAMINYL 1-PHOSPHATE TRANSFERASE"/>
    <property type="match status" value="1"/>
</dbReference>
<dbReference type="OrthoDB" id="9783652at2"/>
<feature type="transmembrane region" description="Helical" evidence="8">
    <location>
        <begin position="142"/>
        <end position="160"/>
    </location>
</feature>
<dbReference type="GO" id="GO:0044038">
    <property type="term" value="P:cell wall macromolecule biosynthetic process"/>
    <property type="evidence" value="ECO:0007669"/>
    <property type="project" value="TreeGrafter"/>
</dbReference>
<gene>
    <name evidence="9" type="ORF">D0X99_19450</name>
</gene>
<dbReference type="EMBL" id="QXML01000015">
    <property type="protein sequence ID" value="RIW12260.1"/>
    <property type="molecule type" value="Genomic_DNA"/>
</dbReference>
<feature type="transmembrane region" description="Helical" evidence="8">
    <location>
        <begin position="64"/>
        <end position="81"/>
    </location>
</feature>
<dbReference type="Proteomes" id="UP000283522">
    <property type="component" value="Unassembled WGS sequence"/>
</dbReference>
<dbReference type="GO" id="GO:0009103">
    <property type="term" value="P:lipopolysaccharide biosynthetic process"/>
    <property type="evidence" value="ECO:0007669"/>
    <property type="project" value="TreeGrafter"/>
</dbReference>
<sequence length="320" mass="36723">MILSYLIVFLLLMLVGLIYLRLAIKFGIVDKPNHRSSHSSVTVRGGGILFPFAVIFWWMAFDFLHTWMVLGLVWIATVSLLDDMYTLSRKLRFGVQFLALSMAFYDLGVFERMDWMALPMLYFVSLGIINAINFMDGINGISGLYALVFFGSMLAVQEYMPIFEESLIRYVILSVLVFLFFNLRKNALMFAGDIGSISIAYLMIYFLVQWYMVGHSWTIILFLMIYGIDVFLTMAQRLKNKENITQPHRSHLYQLLVNQSKCDHVTIALIYALLQGVVNLGLFIFPQTLPNSFLASAILLASMLVYLIIKSGIRKKYQLI</sequence>
<comment type="subcellular location">
    <subcellularLocation>
        <location evidence="1">Cell membrane</location>
        <topology evidence="1">Multi-pass membrane protein</topology>
    </subcellularLocation>
</comment>
<dbReference type="GO" id="GO:0016780">
    <property type="term" value="F:phosphotransferase activity, for other substituted phosphate groups"/>
    <property type="evidence" value="ECO:0007669"/>
    <property type="project" value="InterPro"/>
</dbReference>
<keyword evidence="4 8" id="KW-0812">Transmembrane</keyword>
<feature type="transmembrane region" description="Helical" evidence="8">
    <location>
        <begin position="166"/>
        <end position="183"/>
    </location>
</feature>
<evidence type="ECO:0000256" key="4">
    <source>
        <dbReference type="ARBA" id="ARBA00022692"/>
    </source>
</evidence>
<dbReference type="GO" id="GO:0046872">
    <property type="term" value="F:metal ion binding"/>
    <property type="evidence" value="ECO:0007669"/>
    <property type="project" value="UniProtKB-KW"/>
</dbReference>
<evidence type="ECO:0000313" key="10">
    <source>
        <dbReference type="Proteomes" id="UP000283522"/>
    </source>
</evidence>
<feature type="transmembrane region" description="Helical" evidence="8">
    <location>
        <begin position="217"/>
        <end position="235"/>
    </location>
</feature>
<feature type="binding site" evidence="7">
    <location>
        <position position="133"/>
    </location>
    <ligand>
        <name>Mg(2+)</name>
        <dbReference type="ChEBI" id="CHEBI:18420"/>
    </ligand>
</feature>
<comment type="caution">
    <text evidence="9">The sequence shown here is derived from an EMBL/GenBank/DDBJ whole genome shotgun (WGS) entry which is preliminary data.</text>
</comment>
<dbReference type="InterPro" id="IPR000715">
    <property type="entry name" value="Glycosyl_transferase_4"/>
</dbReference>
<keyword evidence="5 8" id="KW-1133">Transmembrane helix</keyword>
<keyword evidence="7" id="KW-0479">Metal-binding</keyword>
<dbReference type="CDD" id="cd06854">
    <property type="entry name" value="GT_WbpL_WbcO_like"/>
    <property type="match status" value="1"/>
</dbReference>
<proteinExistence type="predicted"/>
<evidence type="ECO:0000313" key="9">
    <source>
        <dbReference type="EMBL" id="RIW12260.1"/>
    </source>
</evidence>
<dbReference type="GO" id="GO:0071555">
    <property type="term" value="P:cell wall organization"/>
    <property type="evidence" value="ECO:0007669"/>
    <property type="project" value="TreeGrafter"/>
</dbReference>
<reference evidence="9 10" key="1">
    <citation type="submission" date="2018-09" db="EMBL/GenBank/DDBJ databases">
        <authorList>
            <person name="Wang X."/>
            <person name="Du Z."/>
        </authorList>
    </citation>
    <scope>NUCLEOTIDE SEQUENCE [LARGE SCALE GENOMIC DNA]</scope>
    <source>
        <strain evidence="9 10">N3</strain>
    </source>
</reference>
<evidence type="ECO:0000256" key="8">
    <source>
        <dbReference type="SAM" id="Phobius"/>
    </source>
</evidence>
<evidence type="ECO:0000256" key="1">
    <source>
        <dbReference type="ARBA" id="ARBA00004651"/>
    </source>
</evidence>
<organism evidence="9 10">
    <name type="scientific">Algoriphagus lacus</name>
    <dbReference type="NCBI Taxonomy" id="2056311"/>
    <lineage>
        <taxon>Bacteria</taxon>
        <taxon>Pseudomonadati</taxon>
        <taxon>Bacteroidota</taxon>
        <taxon>Cytophagia</taxon>
        <taxon>Cytophagales</taxon>
        <taxon>Cyclobacteriaceae</taxon>
        <taxon>Algoriphagus</taxon>
    </lineage>
</organism>
<dbReference type="AlphaFoldDB" id="A0A418PLT3"/>
<evidence type="ECO:0000256" key="7">
    <source>
        <dbReference type="PIRSR" id="PIRSR600715-1"/>
    </source>
</evidence>
<keyword evidence="2" id="KW-1003">Cell membrane</keyword>
<accession>A0A418PLT3</accession>
<dbReference type="Pfam" id="PF00953">
    <property type="entry name" value="Glycos_transf_4"/>
    <property type="match status" value="1"/>
</dbReference>
<evidence type="ECO:0000256" key="5">
    <source>
        <dbReference type="ARBA" id="ARBA00022989"/>
    </source>
</evidence>
<keyword evidence="7" id="KW-0460">Magnesium</keyword>
<feature type="transmembrane region" description="Helical" evidence="8">
    <location>
        <begin position="93"/>
        <end position="110"/>
    </location>
</feature>
<feature type="binding site" evidence="7">
    <location>
        <position position="193"/>
    </location>
    <ligand>
        <name>Mg(2+)</name>
        <dbReference type="ChEBI" id="CHEBI:18420"/>
    </ligand>
</feature>
<feature type="transmembrane region" description="Helical" evidence="8">
    <location>
        <begin position="190"/>
        <end position="211"/>
    </location>
</feature>
<keyword evidence="3 9" id="KW-0808">Transferase</keyword>
<feature type="transmembrane region" description="Helical" evidence="8">
    <location>
        <begin position="41"/>
        <end position="58"/>
    </location>
</feature>
<feature type="transmembrane region" description="Helical" evidence="8">
    <location>
        <begin position="265"/>
        <end position="285"/>
    </location>
</feature>
<protein>
    <submittedName>
        <fullName evidence="9">Glycosyltransferase family 4 protein</fullName>
    </submittedName>
</protein>
<dbReference type="GO" id="GO:0005886">
    <property type="term" value="C:plasma membrane"/>
    <property type="evidence" value="ECO:0007669"/>
    <property type="project" value="UniProtKB-SubCell"/>
</dbReference>
<evidence type="ECO:0000256" key="6">
    <source>
        <dbReference type="ARBA" id="ARBA00023136"/>
    </source>
</evidence>
<keyword evidence="10" id="KW-1185">Reference proteome</keyword>
<keyword evidence="6 8" id="KW-0472">Membrane</keyword>